<evidence type="ECO:0000256" key="1">
    <source>
        <dbReference type="ARBA" id="ARBA00022490"/>
    </source>
</evidence>
<gene>
    <name evidence="7" type="primary">ruvX</name>
    <name evidence="7" type="ORF">HP397_01955</name>
</gene>
<dbReference type="NCBIfam" id="TIGR00250">
    <property type="entry name" value="RNAse_H_YqgF"/>
    <property type="match status" value="1"/>
</dbReference>
<sequence>MKIYLGLDIGDVRIGVAKSDGLGMFASSYEVIDRNITNPFERIKKIIDEEKIVGLVIGQPKTKDGQNAVQVEKIEKFVEELKPFISEKFPIFYIDERYTTKEAEYYLKNFSKKNGKERRKVVDMVAAQIILQNFLDKYRGKI</sequence>
<dbReference type="InterPro" id="IPR012337">
    <property type="entry name" value="RNaseH-like_sf"/>
</dbReference>
<dbReference type="Pfam" id="PF03652">
    <property type="entry name" value="RuvX"/>
    <property type="match status" value="1"/>
</dbReference>
<evidence type="ECO:0000256" key="4">
    <source>
        <dbReference type="ARBA" id="ARBA00022801"/>
    </source>
</evidence>
<reference evidence="7 8" key="1">
    <citation type="submission" date="2020-05" db="EMBL/GenBank/DDBJ databases">
        <title>Streptobacillus felis strain LHL191014123.</title>
        <authorList>
            <person name="Fawzy A."/>
            <person name="Rau J."/>
            <person name="Risse K."/>
            <person name="Schauerte N."/>
            <person name="Geiger C."/>
            <person name="Blom J."/>
            <person name="Imirzalioglu C."/>
            <person name="Falgenhauer J."/>
            <person name="Bach A."/>
            <person name="Herden C."/>
            <person name="Eisenberg T."/>
        </authorList>
    </citation>
    <scope>NUCLEOTIDE SEQUENCE [LARGE SCALE GENOMIC DNA]</scope>
    <source>
        <strain evidence="7 8">LHL191014123</strain>
    </source>
</reference>
<evidence type="ECO:0000259" key="6">
    <source>
        <dbReference type="SMART" id="SM00732"/>
    </source>
</evidence>
<dbReference type="GO" id="GO:0000967">
    <property type="term" value="P:rRNA 5'-end processing"/>
    <property type="evidence" value="ECO:0007669"/>
    <property type="project" value="UniProtKB-UniRule"/>
</dbReference>
<proteinExistence type="inferred from homology"/>
<dbReference type="PANTHER" id="PTHR33317">
    <property type="entry name" value="POLYNUCLEOTIDYL TRANSFERASE, RIBONUCLEASE H-LIKE SUPERFAMILY PROTEIN"/>
    <property type="match status" value="1"/>
</dbReference>
<accession>A0A7Z0TBP4</accession>
<comment type="subcellular location">
    <subcellularLocation>
        <location evidence="5">Cytoplasm</location>
    </subcellularLocation>
</comment>
<dbReference type="AlphaFoldDB" id="A0A7Z0TBP4"/>
<evidence type="ECO:0000313" key="7">
    <source>
        <dbReference type="EMBL" id="NYV27593.1"/>
    </source>
</evidence>
<dbReference type="PANTHER" id="PTHR33317:SF4">
    <property type="entry name" value="POLYNUCLEOTIDYL TRANSFERASE, RIBONUCLEASE H-LIKE SUPERFAMILY PROTEIN"/>
    <property type="match status" value="1"/>
</dbReference>
<feature type="domain" description="YqgF/RNase H-like" evidence="6">
    <location>
        <begin position="2"/>
        <end position="103"/>
    </location>
</feature>
<evidence type="ECO:0000256" key="2">
    <source>
        <dbReference type="ARBA" id="ARBA00022517"/>
    </source>
</evidence>
<keyword evidence="1 5" id="KW-0963">Cytoplasm</keyword>
<dbReference type="EC" id="3.1.-.-" evidence="5"/>
<keyword evidence="2 5" id="KW-0690">Ribosome biogenesis</keyword>
<evidence type="ECO:0000256" key="5">
    <source>
        <dbReference type="HAMAP-Rule" id="MF_00651"/>
    </source>
</evidence>
<dbReference type="SUPFAM" id="SSF53098">
    <property type="entry name" value="Ribonuclease H-like"/>
    <property type="match status" value="1"/>
</dbReference>
<dbReference type="EMBL" id="JABMKT010000006">
    <property type="protein sequence ID" value="NYV27593.1"/>
    <property type="molecule type" value="Genomic_DNA"/>
</dbReference>
<keyword evidence="4 5" id="KW-0378">Hydrolase</keyword>
<dbReference type="HAMAP" id="MF_00651">
    <property type="entry name" value="Nuclease_YqgF"/>
    <property type="match status" value="1"/>
</dbReference>
<dbReference type="GO" id="GO:0004518">
    <property type="term" value="F:nuclease activity"/>
    <property type="evidence" value="ECO:0007669"/>
    <property type="project" value="UniProtKB-KW"/>
</dbReference>
<dbReference type="InterPro" id="IPR006641">
    <property type="entry name" value="YqgF/RNaseH-like_dom"/>
</dbReference>
<dbReference type="GO" id="GO:0016788">
    <property type="term" value="F:hydrolase activity, acting on ester bonds"/>
    <property type="evidence" value="ECO:0007669"/>
    <property type="project" value="UniProtKB-UniRule"/>
</dbReference>
<comment type="caution">
    <text evidence="7">The sequence shown here is derived from an EMBL/GenBank/DDBJ whole genome shotgun (WGS) entry which is preliminary data.</text>
</comment>
<dbReference type="RefSeq" id="WP_180135534.1">
    <property type="nucleotide sequence ID" value="NZ_JABMKT010000006.1"/>
</dbReference>
<organism evidence="7 8">
    <name type="scientific">Streptobacillus felis</name>
    <dbReference type="NCBI Taxonomy" id="1384509"/>
    <lineage>
        <taxon>Bacteria</taxon>
        <taxon>Fusobacteriati</taxon>
        <taxon>Fusobacteriota</taxon>
        <taxon>Fusobacteriia</taxon>
        <taxon>Fusobacteriales</taxon>
        <taxon>Leptotrichiaceae</taxon>
        <taxon>Streptobacillus</taxon>
    </lineage>
</organism>
<comment type="similarity">
    <text evidence="5">Belongs to the YqgF HJR family.</text>
</comment>
<evidence type="ECO:0000313" key="8">
    <source>
        <dbReference type="Proteomes" id="UP000526184"/>
    </source>
</evidence>
<dbReference type="InterPro" id="IPR005227">
    <property type="entry name" value="YqgF"/>
</dbReference>
<dbReference type="GO" id="GO:0005829">
    <property type="term" value="C:cytosol"/>
    <property type="evidence" value="ECO:0007669"/>
    <property type="project" value="TreeGrafter"/>
</dbReference>
<dbReference type="CDD" id="cd16964">
    <property type="entry name" value="YqgF"/>
    <property type="match status" value="1"/>
</dbReference>
<evidence type="ECO:0000256" key="3">
    <source>
        <dbReference type="ARBA" id="ARBA00022722"/>
    </source>
</evidence>
<keyword evidence="8" id="KW-1185">Reference proteome</keyword>
<dbReference type="Gene3D" id="3.30.420.140">
    <property type="entry name" value="YqgF/RNase H-like domain"/>
    <property type="match status" value="1"/>
</dbReference>
<keyword evidence="3 5" id="KW-0540">Nuclease</keyword>
<dbReference type="SMART" id="SM00732">
    <property type="entry name" value="YqgFc"/>
    <property type="match status" value="1"/>
</dbReference>
<dbReference type="InterPro" id="IPR037027">
    <property type="entry name" value="YqgF/RNaseH-like_dom_sf"/>
</dbReference>
<name>A0A7Z0TBP4_9FUSO</name>
<comment type="function">
    <text evidence="5">Could be a nuclease involved in processing of the 5'-end of pre-16S rRNA.</text>
</comment>
<dbReference type="Proteomes" id="UP000526184">
    <property type="component" value="Unassembled WGS sequence"/>
</dbReference>
<protein>
    <recommendedName>
        <fullName evidence="5">Putative pre-16S rRNA nuclease</fullName>
        <ecNumber evidence="5">3.1.-.-</ecNumber>
    </recommendedName>
</protein>